<accession>A0A8H5QN46</accession>
<evidence type="ECO:0000313" key="2">
    <source>
        <dbReference type="EMBL" id="KAF5616761.1"/>
    </source>
</evidence>
<feature type="region of interest" description="Disordered" evidence="1">
    <location>
        <begin position="461"/>
        <end position="526"/>
    </location>
</feature>
<organism evidence="2 3">
    <name type="scientific">Fusarium tjaetaba</name>
    <dbReference type="NCBI Taxonomy" id="1567544"/>
    <lineage>
        <taxon>Eukaryota</taxon>
        <taxon>Fungi</taxon>
        <taxon>Dikarya</taxon>
        <taxon>Ascomycota</taxon>
        <taxon>Pezizomycotina</taxon>
        <taxon>Sordariomycetes</taxon>
        <taxon>Hypocreomycetidae</taxon>
        <taxon>Hypocreales</taxon>
        <taxon>Nectriaceae</taxon>
        <taxon>Fusarium</taxon>
        <taxon>Fusarium fujikuroi species complex</taxon>
    </lineage>
</organism>
<feature type="compositionally biased region" description="Acidic residues" evidence="1">
    <location>
        <begin position="498"/>
        <end position="525"/>
    </location>
</feature>
<dbReference type="EMBL" id="JAAQRI010000369">
    <property type="protein sequence ID" value="KAF5616761.1"/>
    <property type="molecule type" value="Genomic_DNA"/>
</dbReference>
<reference evidence="2 3" key="1">
    <citation type="submission" date="2020-05" db="EMBL/GenBank/DDBJ databases">
        <title>Identification and distribution of gene clusters putatively required for synthesis of sphingolipid metabolism inhibitors in phylogenetically diverse species of the filamentous fungus Fusarium.</title>
        <authorList>
            <person name="Kim H.-S."/>
            <person name="Busman M."/>
            <person name="Brown D.W."/>
            <person name="Divon H."/>
            <person name="Uhlig S."/>
            <person name="Proctor R.H."/>
        </authorList>
    </citation>
    <scope>NUCLEOTIDE SEQUENCE [LARGE SCALE GENOMIC DNA]</scope>
    <source>
        <strain evidence="2 3">NRRL 66243</strain>
    </source>
</reference>
<sequence>MIDMIDMEPTFNKKDYFKRRNLFDRGFFYNDGNSANDLPDHVEALRGSILDFTCDELNQKASDKDKKVANQGTDLTNRKVEEKDWEHFFRDNFFKLLEESILASESSCDNHIVCSSNARWVVFNPKNDGLGSAIPDRLKNESAPQPDYAFYFPINRPPANSLLALEPRQESALFSLPALKDLYTHGLRPSPFHPFEKSFKEKHLKCFPWLVIESKPKPGTNGAITRLREVAYSQAVNGSGCAVRLNEIAALYETNLLGLAHIPPVPAVTTVGPEVKVWITYYTENSLACRYDTVKEKQETGKGYMMQCIWDGDMRNSHDIAQFRFMLKNIYTWAVTEFRPTIAKYIDHWEYLYSKTFLEAQRAAVAFREEEMESRSRQQSPEADESPTKQLERTIERMMSLNLNERVTPTSNRHAGPISVSSTSPSSVRRSARIKARREAQLSLGLTTQLDRSASRLKETIAAGPSRRRESGTKFLAGPIEFEVDGSTSDDDHKQVEEKDESGEDDEECEDDDETDEDDSDEENLVWDYVRRQYVPVYK</sequence>
<dbReference type="OrthoDB" id="5081713at2759"/>
<proteinExistence type="predicted"/>
<dbReference type="GeneID" id="59298268"/>
<feature type="region of interest" description="Disordered" evidence="1">
    <location>
        <begin position="369"/>
        <end position="391"/>
    </location>
</feature>
<comment type="caution">
    <text evidence="2">The sequence shown here is derived from an EMBL/GenBank/DDBJ whole genome shotgun (WGS) entry which is preliminary data.</text>
</comment>
<protein>
    <submittedName>
        <fullName evidence="2">Uncharacterized protein</fullName>
    </submittedName>
</protein>
<feature type="region of interest" description="Disordered" evidence="1">
    <location>
        <begin position="407"/>
        <end position="435"/>
    </location>
</feature>
<name>A0A8H5QN46_9HYPO</name>
<evidence type="ECO:0000256" key="1">
    <source>
        <dbReference type="SAM" id="MobiDB-lite"/>
    </source>
</evidence>
<dbReference type="Proteomes" id="UP000530670">
    <property type="component" value="Unassembled WGS sequence"/>
</dbReference>
<feature type="compositionally biased region" description="Low complexity" evidence="1">
    <location>
        <begin position="419"/>
        <end position="429"/>
    </location>
</feature>
<keyword evidence="3" id="KW-1185">Reference proteome</keyword>
<dbReference type="RefSeq" id="XP_037200040.1">
    <property type="nucleotide sequence ID" value="XM_037345998.1"/>
</dbReference>
<evidence type="ECO:0000313" key="3">
    <source>
        <dbReference type="Proteomes" id="UP000530670"/>
    </source>
</evidence>
<dbReference type="AlphaFoldDB" id="A0A8H5QN46"/>
<gene>
    <name evidence="2" type="ORF">FTJAE_12908</name>
</gene>